<comment type="caution">
    <text evidence="4">The sequence shown here is derived from an EMBL/GenBank/DDBJ whole genome shotgun (WGS) entry which is preliminary data.</text>
</comment>
<evidence type="ECO:0000313" key="4">
    <source>
        <dbReference type="EMBL" id="PKC76127.1"/>
    </source>
</evidence>
<dbReference type="InterPro" id="IPR011009">
    <property type="entry name" value="Kinase-like_dom_sf"/>
</dbReference>
<evidence type="ECO:0000313" key="3">
    <source>
        <dbReference type="EMBL" id="PKC66157.1"/>
    </source>
</evidence>
<feature type="domain" description="Protein kinase" evidence="1">
    <location>
        <begin position="1"/>
        <end position="177"/>
    </location>
</feature>
<dbReference type="InterPro" id="IPR051681">
    <property type="entry name" value="Ser/Thr_Kinases-Pseudokinases"/>
</dbReference>
<reference evidence="4 5" key="3">
    <citation type="submission" date="2017-10" db="EMBL/GenBank/DDBJ databases">
        <title>Extensive intraspecific genome diversity in a model arbuscular mycorrhizal fungus.</title>
        <authorList>
            <person name="Chen E.C.H."/>
            <person name="Morin E."/>
            <person name="Baudet D."/>
            <person name="Noel J."/>
            <person name="Ndikumana S."/>
            <person name="Charron P."/>
            <person name="St-Onge C."/>
            <person name="Giorgi J."/>
            <person name="Grigoriev I.V."/>
            <person name="Roux C."/>
            <person name="Martin F.M."/>
            <person name="Corradi N."/>
        </authorList>
    </citation>
    <scope>NUCLEOTIDE SEQUENCE [LARGE SCALE GENOMIC DNA]</scope>
    <source>
        <strain evidence="4 5">A1</strain>
    </source>
</reference>
<dbReference type="InterPro" id="IPR000719">
    <property type="entry name" value="Prot_kinase_dom"/>
</dbReference>
<dbReference type="VEuPathDB" id="FungiDB:RhiirFUN_010703"/>
<dbReference type="PANTHER" id="PTHR44329">
    <property type="entry name" value="SERINE/THREONINE-PROTEIN KINASE TNNI3K-RELATED"/>
    <property type="match status" value="1"/>
</dbReference>
<reference evidence="4 5" key="4">
    <citation type="submission" date="2017-10" db="EMBL/GenBank/DDBJ databases">
        <title>Genome analyses suggest a sexual origin of heterokaryosis in a supposedly ancient asexual fungus.</title>
        <authorList>
            <person name="Corradi N."/>
            <person name="Sedzielewska K."/>
            <person name="Noel J."/>
            <person name="Charron P."/>
            <person name="Farinelli L."/>
            <person name="Marton T."/>
            <person name="Kruger M."/>
            <person name="Pelin A."/>
            <person name="Brachmann A."/>
            <person name="Corradi N."/>
        </authorList>
    </citation>
    <scope>NUCLEOTIDE SEQUENCE [LARGE SCALE GENOMIC DNA]</scope>
    <source>
        <strain evidence="4 5">A1</strain>
    </source>
</reference>
<dbReference type="EMBL" id="LLXH01000484">
    <property type="protein sequence ID" value="PKC66157.1"/>
    <property type="molecule type" value="Genomic_DNA"/>
</dbReference>
<dbReference type="VEuPathDB" id="FungiDB:RhiirA1_460101"/>
<evidence type="ECO:0000313" key="6">
    <source>
        <dbReference type="Proteomes" id="UP000232722"/>
    </source>
</evidence>
<sequence>MKVALKVLIDKKTLIIKEDDIKKIFSSKYQRFPWNNKSKMILEIIEYANEGNLRDYLNEKFDSLQWENKIQMPFDITIGLKCLHSKNIIHRHLNEIVEYIDSQCFKDIKYVRSNKSDIYSLGVLLWKNTSGRPPFLDDNVSQDERYQNVGTDIDHVYDEISRQLNKLDDNNYDDFKY</sequence>
<dbReference type="AlphaFoldDB" id="A0A2N0SKN6"/>
<dbReference type="Proteomes" id="UP000232722">
    <property type="component" value="Unassembled WGS sequence"/>
</dbReference>
<dbReference type="Gene3D" id="1.10.510.10">
    <property type="entry name" value="Transferase(Phosphotransferase) domain 1"/>
    <property type="match status" value="2"/>
</dbReference>
<dbReference type="PROSITE" id="PS50011">
    <property type="entry name" value="PROTEIN_KINASE_DOM"/>
    <property type="match status" value="1"/>
</dbReference>
<organism evidence="4 5">
    <name type="scientific">Rhizophagus irregularis</name>
    <dbReference type="NCBI Taxonomy" id="588596"/>
    <lineage>
        <taxon>Eukaryota</taxon>
        <taxon>Fungi</taxon>
        <taxon>Fungi incertae sedis</taxon>
        <taxon>Mucoromycota</taxon>
        <taxon>Glomeromycotina</taxon>
        <taxon>Glomeromycetes</taxon>
        <taxon>Glomerales</taxon>
        <taxon>Glomeraceae</taxon>
        <taxon>Rhizophagus</taxon>
    </lineage>
</organism>
<dbReference type="VEuPathDB" id="FungiDB:RhiirA1_447997"/>
<dbReference type="InterPro" id="IPR001245">
    <property type="entry name" value="Ser-Thr/Tyr_kinase_cat_dom"/>
</dbReference>
<dbReference type="EMBL" id="LLXH01000008">
    <property type="protein sequence ID" value="PKC76127.1"/>
    <property type="molecule type" value="Genomic_DNA"/>
</dbReference>
<dbReference type="EMBL" id="LLXJ01000256">
    <property type="protein sequence ID" value="PKC12333.1"/>
    <property type="molecule type" value="Genomic_DNA"/>
</dbReference>
<name>A0A2N0SKN6_9GLOM</name>
<evidence type="ECO:0000259" key="1">
    <source>
        <dbReference type="PROSITE" id="PS50011"/>
    </source>
</evidence>
<evidence type="ECO:0000313" key="5">
    <source>
        <dbReference type="Proteomes" id="UP000232688"/>
    </source>
</evidence>
<dbReference type="SUPFAM" id="SSF56112">
    <property type="entry name" value="Protein kinase-like (PK-like)"/>
    <property type="match status" value="1"/>
</dbReference>
<dbReference type="GO" id="GO:0004674">
    <property type="term" value="F:protein serine/threonine kinase activity"/>
    <property type="evidence" value="ECO:0007669"/>
    <property type="project" value="TreeGrafter"/>
</dbReference>
<protein>
    <recommendedName>
        <fullName evidence="1">Protein kinase domain-containing protein</fullName>
    </recommendedName>
</protein>
<dbReference type="Proteomes" id="UP000232688">
    <property type="component" value="Unassembled WGS sequence"/>
</dbReference>
<gene>
    <name evidence="4" type="ORF">RhiirA1_447997</name>
    <name evidence="3" type="ORF">RhiirA1_460101</name>
    <name evidence="2" type="ORF">RhiirA5_411954</name>
</gene>
<evidence type="ECO:0000313" key="2">
    <source>
        <dbReference type="EMBL" id="PKC12333.1"/>
    </source>
</evidence>
<proteinExistence type="predicted"/>
<accession>A0A2N0SKN6</accession>
<dbReference type="VEuPathDB" id="FungiDB:FUN_006807"/>
<reference evidence="2 6" key="1">
    <citation type="submission" date="2016-04" db="EMBL/GenBank/DDBJ databases">
        <title>Genome analyses suggest a sexual origin of heterokaryosis in a supposedly ancient asexual fungus.</title>
        <authorList>
            <person name="Ropars J."/>
            <person name="Sedzielewska K."/>
            <person name="Noel J."/>
            <person name="Charron P."/>
            <person name="Farinelli L."/>
            <person name="Marton T."/>
            <person name="Kruger M."/>
            <person name="Pelin A."/>
            <person name="Brachmann A."/>
            <person name="Corradi N."/>
        </authorList>
    </citation>
    <scope>NUCLEOTIDE SEQUENCE [LARGE SCALE GENOMIC DNA]</scope>
    <source>
        <strain evidence="2 6">A5</strain>
    </source>
</reference>
<reference evidence="2 6" key="2">
    <citation type="submission" date="2017-09" db="EMBL/GenBank/DDBJ databases">
        <title>Extensive intraspecific genome diversity in a model arbuscular mycorrhizal fungus.</title>
        <authorList>
            <person name="Chen E.C."/>
            <person name="Morin E."/>
            <person name="Beaudet D."/>
            <person name="Noel J."/>
            <person name="Ndikumana S."/>
            <person name="Charron P."/>
            <person name="St-Onge C."/>
            <person name="Giorgi J."/>
            <person name="Grigoriev I.V."/>
            <person name="Roux C."/>
            <person name="Martin F.M."/>
            <person name="Corradi N."/>
        </authorList>
    </citation>
    <scope>NUCLEOTIDE SEQUENCE [LARGE SCALE GENOMIC DNA]</scope>
    <source>
        <strain evidence="2 6">A5</strain>
    </source>
</reference>
<dbReference type="Pfam" id="PF07714">
    <property type="entry name" value="PK_Tyr_Ser-Thr"/>
    <property type="match status" value="1"/>
</dbReference>
<dbReference type="GO" id="GO:0005524">
    <property type="term" value="F:ATP binding"/>
    <property type="evidence" value="ECO:0007669"/>
    <property type="project" value="InterPro"/>
</dbReference>